<keyword evidence="2" id="KW-1185">Reference proteome</keyword>
<evidence type="ECO:0000313" key="1">
    <source>
        <dbReference type="EMBL" id="WEL19484.1"/>
    </source>
</evidence>
<dbReference type="GeneID" id="90589900"/>
<protein>
    <submittedName>
        <fullName evidence="1">Uncharacterized protein</fullName>
    </submittedName>
</protein>
<evidence type="ECO:0000313" key="2">
    <source>
        <dbReference type="Proteomes" id="UP001218034"/>
    </source>
</evidence>
<gene>
    <name evidence="1" type="ORF">SVXNc_0463</name>
</gene>
<sequence>MDFEEIHKLVDTAERTQEFLIHDSQRYGNYLDSFYHTRDGECKLDEGKAVSKRMLLEEAQKMARTIDYHEEMLESLRDARENIPDTAEYRVIGEKEFTGGYEQRIDNLVESYNEMFDDVMDTCSRAVRDPNVPDPIMIRSMARTQSNEVDMSAFDRLLT</sequence>
<dbReference type="RefSeq" id="WP_347722354.1">
    <property type="nucleotide sequence ID" value="NZ_CP104395.1"/>
</dbReference>
<accession>A0ABY8CE40</accession>
<organism evidence="1 2">
    <name type="scientific">Candidatus Nanohalococcus occultus</name>
    <dbReference type="NCBI Taxonomy" id="2978047"/>
    <lineage>
        <taxon>Archaea</taxon>
        <taxon>Candidatus Nanohalarchaeota</taxon>
        <taxon>Candidatus Nanohalarchaeota incertae sedis</taxon>
        <taxon>Candidatus Nanohalococcus</taxon>
    </lineage>
</organism>
<dbReference type="Proteomes" id="UP001218034">
    <property type="component" value="Chromosome"/>
</dbReference>
<reference evidence="1 2" key="1">
    <citation type="submission" date="2022-09" db="EMBL/GenBank/DDBJ databases">
        <title>Xylan utilization by haloarchaea-nanohaloarchaea associations.</title>
        <authorList>
            <person name="Yakimov M."/>
        </authorList>
    </citation>
    <scope>NUCLEOTIDE SEQUENCE [LARGE SCALE GENOMIC DNA]</scope>
    <source>
        <strain evidence="1 2">SVXNc</strain>
    </source>
</reference>
<proteinExistence type="predicted"/>
<dbReference type="EMBL" id="CP104395">
    <property type="protein sequence ID" value="WEL19484.1"/>
    <property type="molecule type" value="Genomic_DNA"/>
</dbReference>
<name>A0ABY8CE40_9ARCH</name>